<organism evidence="1 2">
    <name type="scientific">Camelus dromedarius</name>
    <name type="common">Dromedary</name>
    <name type="synonym">Arabian camel</name>
    <dbReference type="NCBI Taxonomy" id="9838"/>
    <lineage>
        <taxon>Eukaryota</taxon>
        <taxon>Metazoa</taxon>
        <taxon>Chordata</taxon>
        <taxon>Craniata</taxon>
        <taxon>Vertebrata</taxon>
        <taxon>Euteleostomi</taxon>
        <taxon>Mammalia</taxon>
        <taxon>Eutheria</taxon>
        <taxon>Laurasiatheria</taxon>
        <taxon>Artiodactyla</taxon>
        <taxon>Tylopoda</taxon>
        <taxon>Camelidae</taxon>
        <taxon>Camelus</taxon>
    </lineage>
</organism>
<protein>
    <submittedName>
        <fullName evidence="1">Uncharacterized protein</fullName>
    </submittedName>
</protein>
<keyword evidence="2" id="KW-1185">Reference proteome</keyword>
<accession>A0A5N4EBY6</accession>
<proteinExistence type="predicted"/>
<name>A0A5N4EBY6_CAMDR</name>
<reference evidence="1 2" key="1">
    <citation type="journal article" date="2019" name="Mol. Ecol. Resour.">
        <title>Improving Illumina assemblies with Hi-C and long reads: an example with the North African dromedary.</title>
        <authorList>
            <person name="Elbers J.P."/>
            <person name="Rogers M.F."/>
            <person name="Perelman P.L."/>
            <person name="Proskuryakova A.A."/>
            <person name="Serdyukova N.A."/>
            <person name="Johnson W.E."/>
            <person name="Horin P."/>
            <person name="Corander J."/>
            <person name="Murphy D."/>
            <person name="Burger P.A."/>
        </authorList>
    </citation>
    <scope>NUCLEOTIDE SEQUENCE [LARGE SCALE GENOMIC DNA]</scope>
    <source>
        <strain evidence="1">Drom800</strain>
        <tissue evidence="1">Blood</tissue>
    </source>
</reference>
<evidence type="ECO:0000313" key="2">
    <source>
        <dbReference type="Proteomes" id="UP000299084"/>
    </source>
</evidence>
<comment type="caution">
    <text evidence="1">The sequence shown here is derived from an EMBL/GenBank/DDBJ whole genome shotgun (WGS) entry which is preliminary data.</text>
</comment>
<gene>
    <name evidence="1" type="ORF">Cadr_000004475</name>
</gene>
<sequence>MQRAPTLEENNSMAHALIRNIMGYCACKRSPFDVSTKAVTMETTFKSLPDAKAPDLHVSTNFHRTLTILDIFNSNMTEFILRKRVDPTLIHKTEDAEF</sequence>
<dbReference type="Proteomes" id="UP000299084">
    <property type="component" value="Unassembled WGS sequence"/>
</dbReference>
<dbReference type="EMBL" id="JWIN03000003">
    <property type="protein sequence ID" value="KAB1280887.1"/>
    <property type="molecule type" value="Genomic_DNA"/>
</dbReference>
<dbReference type="AlphaFoldDB" id="A0A5N4EBY6"/>
<evidence type="ECO:0000313" key="1">
    <source>
        <dbReference type="EMBL" id="KAB1280887.1"/>
    </source>
</evidence>